<gene>
    <name evidence="1" type="ORF">MNBD_GAMMA01-1313</name>
</gene>
<accession>A0A3B0V7K3</accession>
<dbReference type="AlphaFoldDB" id="A0A3B0V7K3"/>
<proteinExistence type="predicted"/>
<evidence type="ECO:0000313" key="1">
    <source>
        <dbReference type="EMBL" id="VAW38921.1"/>
    </source>
</evidence>
<protein>
    <submittedName>
        <fullName evidence="1">Uncharacterized protein</fullName>
    </submittedName>
</protein>
<sequence>MKIKQITSQHRRDFTAIYECEYCEFKHPGSGYDDANFHQNVIPKMICLECGKSTEMIIDLWRPSTLKRRYLMKQGKYVETKGVECPKCNYTNRTSKEHYAECGNCKTTYENPVESVVSFHTT</sequence>
<reference evidence="1" key="1">
    <citation type="submission" date="2018-06" db="EMBL/GenBank/DDBJ databases">
        <authorList>
            <person name="Zhirakovskaya E."/>
        </authorList>
    </citation>
    <scope>NUCLEOTIDE SEQUENCE</scope>
</reference>
<dbReference type="EMBL" id="UOEW01000214">
    <property type="protein sequence ID" value="VAW38921.1"/>
    <property type="molecule type" value="Genomic_DNA"/>
</dbReference>
<organism evidence="1">
    <name type="scientific">hydrothermal vent metagenome</name>
    <dbReference type="NCBI Taxonomy" id="652676"/>
    <lineage>
        <taxon>unclassified sequences</taxon>
        <taxon>metagenomes</taxon>
        <taxon>ecological metagenomes</taxon>
    </lineage>
</organism>
<name>A0A3B0V7K3_9ZZZZ</name>